<organism evidence="1 2">
    <name type="scientific">Desulfomicrobium apsheronum</name>
    <dbReference type="NCBI Taxonomy" id="52560"/>
    <lineage>
        <taxon>Bacteria</taxon>
        <taxon>Pseudomonadati</taxon>
        <taxon>Thermodesulfobacteriota</taxon>
        <taxon>Desulfovibrionia</taxon>
        <taxon>Desulfovibrionales</taxon>
        <taxon>Desulfomicrobiaceae</taxon>
        <taxon>Desulfomicrobium</taxon>
    </lineage>
</organism>
<evidence type="ECO:0000313" key="1">
    <source>
        <dbReference type="EMBL" id="SFJ21066.1"/>
    </source>
</evidence>
<protein>
    <recommendedName>
        <fullName evidence="3">PD-(D/E)XK nuclease superfamily protein</fullName>
    </recommendedName>
</protein>
<evidence type="ECO:0000313" key="2">
    <source>
        <dbReference type="Proteomes" id="UP000198635"/>
    </source>
</evidence>
<dbReference type="STRING" id="52560.SAMN04488082_1025"/>
<keyword evidence="2" id="KW-1185">Reference proteome</keyword>
<evidence type="ECO:0008006" key="3">
    <source>
        <dbReference type="Google" id="ProtNLM"/>
    </source>
</evidence>
<proteinExistence type="predicted"/>
<gene>
    <name evidence="1" type="ORF">SAMN04488082_1025</name>
</gene>
<dbReference type="EMBL" id="FORX01000002">
    <property type="protein sequence ID" value="SFJ21066.1"/>
    <property type="molecule type" value="Genomic_DNA"/>
</dbReference>
<reference evidence="2" key="1">
    <citation type="submission" date="2016-10" db="EMBL/GenBank/DDBJ databases">
        <authorList>
            <person name="Varghese N."/>
            <person name="Submissions S."/>
        </authorList>
    </citation>
    <scope>NUCLEOTIDE SEQUENCE [LARGE SCALE GENOMIC DNA]</scope>
    <source>
        <strain evidence="2">DSM 5918</strain>
    </source>
</reference>
<dbReference type="AlphaFoldDB" id="A0A1I3PJ59"/>
<dbReference type="Gene3D" id="3.90.320.10">
    <property type="match status" value="1"/>
</dbReference>
<dbReference type="InterPro" id="IPR011604">
    <property type="entry name" value="PDDEXK-like_dom_sf"/>
</dbReference>
<name>A0A1I3PJ59_9BACT</name>
<accession>A0A1I3PJ59</accession>
<sequence length="441" mass="48669">MESSAENVVEICASVLKILAQNTSEGCSTRAAFVILEAKGMSEYVQVQADRSQGLMKLLARGLLESSAQRTASSLGDRSLYIGMSDIGRALECPRAAVGQKLFGNDYELELDQHAVQAQIGKQLRFQRGHWFEAGIAQVFRQQRLPVIEQLEIVTIHNGVPIKAHLDFVFVSPVGKPTVRILELKSCEKLPKTLYSSYETQVYGQVCLLCALWDQPAFGVHGEADGHGSSGLTFPQICLEKFGIEMPAHPSAVDIEAWVLCLSMSDAKAFGPYLPDDTMLNLCLKTAEGLWRNVDGLKKNDEDFDSLPTAQGFHPLCSWCEFNADCPKFDGLDQPQWGNALDQLKNLKARQDQLDAEITEVEAGLKTAYALSDVHGAWISVGSQRFRVSTQAGRRTLNKDQLRLELSKVLGEDDADALITRCESEGKSFDRLNISKINKCP</sequence>
<dbReference type="Proteomes" id="UP000198635">
    <property type="component" value="Unassembled WGS sequence"/>
</dbReference>